<protein>
    <submittedName>
        <fullName evidence="3">CPBP family glutamic-type intramembrane protease</fullName>
        <ecNumber evidence="3">3.4.-.-</ecNumber>
    </submittedName>
</protein>
<organism evidence="3 4">
    <name type="scientific">Flavobacterium cerinum</name>
    <dbReference type="NCBI Taxonomy" id="2502784"/>
    <lineage>
        <taxon>Bacteria</taxon>
        <taxon>Pseudomonadati</taxon>
        <taxon>Bacteroidota</taxon>
        <taxon>Flavobacteriia</taxon>
        <taxon>Flavobacteriales</taxon>
        <taxon>Flavobacteriaceae</taxon>
        <taxon>Flavobacterium</taxon>
    </lineage>
</organism>
<proteinExistence type="predicted"/>
<name>A0ABY5IXV5_9FLAO</name>
<evidence type="ECO:0000313" key="4">
    <source>
        <dbReference type="Proteomes" id="UP001059844"/>
    </source>
</evidence>
<dbReference type="GO" id="GO:0006508">
    <property type="term" value="P:proteolysis"/>
    <property type="evidence" value="ECO:0007669"/>
    <property type="project" value="UniProtKB-KW"/>
</dbReference>
<accession>A0ABY5IXV5</accession>
<evidence type="ECO:0000313" key="3">
    <source>
        <dbReference type="EMBL" id="UUC47291.1"/>
    </source>
</evidence>
<feature type="transmembrane region" description="Helical" evidence="1">
    <location>
        <begin position="153"/>
        <end position="173"/>
    </location>
</feature>
<keyword evidence="4" id="KW-1185">Reference proteome</keyword>
<dbReference type="InterPro" id="IPR003675">
    <property type="entry name" value="Rce1/LyrA-like_dom"/>
</dbReference>
<keyword evidence="1" id="KW-0472">Membrane</keyword>
<feature type="transmembrane region" description="Helical" evidence="1">
    <location>
        <begin position="180"/>
        <end position="200"/>
    </location>
</feature>
<feature type="transmembrane region" description="Helical" evidence="1">
    <location>
        <begin position="79"/>
        <end position="96"/>
    </location>
</feature>
<gene>
    <name evidence="3" type="ORF">NOX80_08840</name>
</gene>
<feature type="domain" description="CAAX prenyl protease 2/Lysostaphin resistance protein A-like" evidence="2">
    <location>
        <begin position="51"/>
        <end position="193"/>
    </location>
</feature>
<dbReference type="Pfam" id="PF02517">
    <property type="entry name" value="Rce1-like"/>
    <property type="match status" value="1"/>
</dbReference>
<keyword evidence="1" id="KW-1133">Transmembrane helix</keyword>
<dbReference type="Proteomes" id="UP001059844">
    <property type="component" value="Chromosome"/>
</dbReference>
<keyword evidence="1" id="KW-0812">Transmembrane</keyword>
<dbReference type="RefSeq" id="WP_256552923.1">
    <property type="nucleotide sequence ID" value="NZ_CP101751.1"/>
</dbReference>
<evidence type="ECO:0000256" key="1">
    <source>
        <dbReference type="SAM" id="Phobius"/>
    </source>
</evidence>
<dbReference type="EC" id="3.4.-.-" evidence="3"/>
<reference evidence="3" key="1">
    <citation type="submission" date="2022-07" db="EMBL/GenBank/DDBJ databases">
        <title>Isolation, identification, and degradation of a PFOSA degrading strain from sewage treatment plant.</title>
        <authorList>
            <person name="Zhang L."/>
            <person name="Huo Y."/>
        </authorList>
    </citation>
    <scope>NUCLEOTIDE SEQUENCE</scope>
    <source>
        <strain evidence="3">C1</strain>
    </source>
</reference>
<sequence>MKLNVIVNKKTRILAAVFFIHILAIIVFELIVSHCNIDVAKSKQHNDLNNPLKLLFSAVVFAPVIEEIIFRYGLVKSKYFYWGTIFSVVFILVTNFSDYFKGAIIILNVLSFGFFCFSDRKVVPQMVLIASVFVFTLIHISNYDSVALNGLPVYALVLQFFPQVLAGIILTGIRLYSRRFLSVIVYHGLYNLVFFGLALLQV</sequence>
<feature type="transmembrane region" description="Helical" evidence="1">
    <location>
        <begin position="102"/>
        <end position="118"/>
    </location>
</feature>
<dbReference type="EMBL" id="CP101751">
    <property type="protein sequence ID" value="UUC47291.1"/>
    <property type="molecule type" value="Genomic_DNA"/>
</dbReference>
<feature type="transmembrane region" description="Helical" evidence="1">
    <location>
        <begin position="12"/>
        <end position="32"/>
    </location>
</feature>
<keyword evidence="3" id="KW-0645">Protease</keyword>
<feature type="transmembrane region" description="Helical" evidence="1">
    <location>
        <begin position="52"/>
        <end position="72"/>
    </location>
</feature>
<keyword evidence="3" id="KW-0378">Hydrolase</keyword>
<evidence type="ECO:0000259" key="2">
    <source>
        <dbReference type="Pfam" id="PF02517"/>
    </source>
</evidence>
<dbReference type="GO" id="GO:0008233">
    <property type="term" value="F:peptidase activity"/>
    <property type="evidence" value="ECO:0007669"/>
    <property type="project" value="UniProtKB-KW"/>
</dbReference>
<feature type="transmembrane region" description="Helical" evidence="1">
    <location>
        <begin position="125"/>
        <end position="141"/>
    </location>
</feature>